<dbReference type="AlphaFoldDB" id="W6AAF2"/>
<accession>W6AAF2</accession>
<evidence type="ECO:0000313" key="3">
    <source>
        <dbReference type="Proteomes" id="UP000019265"/>
    </source>
</evidence>
<name>W6AAF2_9MOLU</name>
<dbReference type="STRING" id="1276257.SSABA_v1c04110"/>
<dbReference type="RefSeq" id="WP_025250959.1">
    <property type="nucleotide sequence ID" value="NZ_CP006934.1"/>
</dbReference>
<protein>
    <recommendedName>
        <fullName evidence="1">KAP NTPase domain-containing protein</fullName>
    </recommendedName>
</protein>
<reference evidence="2 3" key="1">
    <citation type="journal article" date="2014" name="Genome Biol. Evol.">
        <title>Molecular evolution of the substrate utilization strategies and putative virulence factors in mosquito-associated Spiroplasma species.</title>
        <authorList>
            <person name="Chang T.H."/>
            <person name="Lo W.S."/>
            <person name="Ku C."/>
            <person name="Chen L.L."/>
            <person name="Kuo C.H."/>
        </authorList>
    </citation>
    <scope>NUCLEOTIDE SEQUENCE [LARGE SCALE GENOMIC DNA]</scope>
    <source>
        <strain evidence="2">Ar-1343</strain>
    </source>
</reference>
<dbReference type="SUPFAM" id="SSF52540">
    <property type="entry name" value="P-loop containing nucleoside triphosphate hydrolases"/>
    <property type="match status" value="1"/>
</dbReference>
<dbReference type="EMBL" id="CP006934">
    <property type="protein sequence ID" value="AHI53820.1"/>
    <property type="molecule type" value="Genomic_DNA"/>
</dbReference>
<keyword evidence="3" id="KW-1185">Reference proteome</keyword>
<gene>
    <name evidence="2" type="ORF">SSABA_v1c04110</name>
</gene>
<proteinExistence type="predicted"/>
<dbReference type="eggNOG" id="COG4928">
    <property type="taxonomic scope" value="Bacteria"/>
</dbReference>
<dbReference type="KEGG" id="ssab:SSABA_v1c04110"/>
<dbReference type="OrthoDB" id="9815896at2"/>
<dbReference type="InterPro" id="IPR027417">
    <property type="entry name" value="P-loop_NTPase"/>
</dbReference>
<evidence type="ECO:0000313" key="2">
    <source>
        <dbReference type="EMBL" id="AHI53820.1"/>
    </source>
</evidence>
<dbReference type="Gene3D" id="3.40.50.300">
    <property type="entry name" value="P-loop containing nucleotide triphosphate hydrolases"/>
    <property type="match status" value="1"/>
</dbReference>
<dbReference type="PATRIC" id="fig|1276257.3.peg.422"/>
<organism evidence="2 3">
    <name type="scientific">Spiroplasma sabaudiense Ar-1343</name>
    <dbReference type="NCBI Taxonomy" id="1276257"/>
    <lineage>
        <taxon>Bacteria</taxon>
        <taxon>Bacillati</taxon>
        <taxon>Mycoplasmatota</taxon>
        <taxon>Mollicutes</taxon>
        <taxon>Entomoplasmatales</taxon>
        <taxon>Spiroplasmataceae</taxon>
        <taxon>Spiroplasma</taxon>
    </lineage>
</organism>
<sequence>MNNKEFNAYNFKEISETLKNKIKTFVNKEDNDDRSLGIYGTWGTGKSTLIDSVSKDISNKIKIVRIELWEYELYQNDLDMIAKRVFEEIFEFSNPYQKKEIISKVISGALNITKIFGPFLGLPGKILENISKVFQKNDEEYKFLKLLKDKTLDKKVLIIFDEIDRCKKSKIEEYLNFIKHIVSCLSNNIKTAIVLDYKFTMDTLFGDKADSKNKDLFFEKIICDTFNIEEFLKMHRVNNDLDYWIDESIFEELVKENIMPRTRMTILNKVNDLYKELIEEEDAKFVR</sequence>
<dbReference type="HOGENOM" id="CLU_969460_0_0_14"/>
<dbReference type="InterPro" id="IPR011646">
    <property type="entry name" value="KAP_P-loop"/>
</dbReference>
<feature type="domain" description="KAP NTPase" evidence="1">
    <location>
        <begin position="15"/>
        <end position="230"/>
    </location>
</feature>
<dbReference type="Proteomes" id="UP000019265">
    <property type="component" value="Chromosome"/>
</dbReference>
<dbReference type="Pfam" id="PF07693">
    <property type="entry name" value="KAP_NTPase"/>
    <property type="match status" value="1"/>
</dbReference>
<evidence type="ECO:0000259" key="1">
    <source>
        <dbReference type="Pfam" id="PF07693"/>
    </source>
</evidence>